<dbReference type="GO" id="GO:0051604">
    <property type="term" value="P:protein maturation"/>
    <property type="evidence" value="ECO:0007669"/>
    <property type="project" value="TreeGrafter"/>
</dbReference>
<dbReference type="PANTHER" id="PTHR42959:SF1">
    <property type="entry name" value="CARBAMOYLTRANSFERASE HYPF"/>
    <property type="match status" value="1"/>
</dbReference>
<dbReference type="PANTHER" id="PTHR42959">
    <property type="entry name" value="CARBAMOYLTRANSFERASE"/>
    <property type="match status" value="1"/>
</dbReference>
<dbReference type="InterPro" id="IPR006070">
    <property type="entry name" value="Sua5-like_dom"/>
</dbReference>
<dbReference type="SUPFAM" id="SSF54975">
    <property type="entry name" value="Acylphosphatase/BLUF domain-like"/>
    <property type="match status" value="1"/>
</dbReference>
<evidence type="ECO:0000256" key="3">
    <source>
        <dbReference type="ARBA" id="ARBA00008097"/>
    </source>
</evidence>
<evidence type="ECO:0000256" key="6">
    <source>
        <dbReference type="ARBA" id="ARBA00022771"/>
    </source>
</evidence>
<organism evidence="14 15">
    <name type="scientific">Neomoorella glycerini</name>
    <dbReference type="NCBI Taxonomy" id="55779"/>
    <lineage>
        <taxon>Bacteria</taxon>
        <taxon>Bacillati</taxon>
        <taxon>Bacillota</taxon>
        <taxon>Clostridia</taxon>
        <taxon>Neomoorellales</taxon>
        <taxon>Neomoorellaceae</taxon>
        <taxon>Neomoorella</taxon>
    </lineage>
</organism>
<feature type="active site" evidence="11">
    <location>
        <position position="30"/>
    </location>
</feature>
<comment type="catalytic activity">
    <reaction evidence="9">
        <text>C-terminal L-cysteinyl-[HypE protein] + carbamoyl phosphate + ATP + H2O = C-terminal S-carboxamide-L-cysteinyl-[HypE protein] + AMP + phosphate + diphosphate + H(+)</text>
        <dbReference type="Rhea" id="RHEA:55636"/>
        <dbReference type="Rhea" id="RHEA-COMP:14247"/>
        <dbReference type="Rhea" id="RHEA-COMP:14392"/>
        <dbReference type="ChEBI" id="CHEBI:15377"/>
        <dbReference type="ChEBI" id="CHEBI:15378"/>
        <dbReference type="ChEBI" id="CHEBI:30616"/>
        <dbReference type="ChEBI" id="CHEBI:33019"/>
        <dbReference type="ChEBI" id="CHEBI:43474"/>
        <dbReference type="ChEBI" id="CHEBI:58228"/>
        <dbReference type="ChEBI" id="CHEBI:76913"/>
        <dbReference type="ChEBI" id="CHEBI:139126"/>
        <dbReference type="ChEBI" id="CHEBI:456215"/>
    </reaction>
</comment>
<dbReference type="Pfam" id="PF22521">
    <property type="entry name" value="HypF_C_2"/>
    <property type="match status" value="1"/>
</dbReference>
<dbReference type="InterPro" id="IPR017945">
    <property type="entry name" value="DHBP_synth_RibB-like_a/b_dom"/>
</dbReference>
<feature type="domain" description="YrdC-like" evidence="13">
    <location>
        <begin position="210"/>
        <end position="395"/>
    </location>
</feature>
<dbReference type="GO" id="GO:0016743">
    <property type="term" value="F:carboxyl- or carbamoyltransferase activity"/>
    <property type="evidence" value="ECO:0007669"/>
    <property type="project" value="UniProtKB-UniRule"/>
</dbReference>
<evidence type="ECO:0000256" key="5">
    <source>
        <dbReference type="ARBA" id="ARBA00022723"/>
    </source>
</evidence>
<dbReference type="Gene3D" id="3.90.870.50">
    <property type="match status" value="1"/>
</dbReference>
<keyword evidence="5" id="KW-0479">Metal-binding</keyword>
<dbReference type="PIRSF" id="PIRSF006256">
    <property type="entry name" value="CMPcnvr_hdrg_mat"/>
    <property type="match status" value="1"/>
</dbReference>
<name>A0A6I5ZN17_9FIRM</name>
<keyword evidence="15" id="KW-1185">Reference proteome</keyword>
<dbReference type="InterPro" id="IPR004421">
    <property type="entry name" value="Carbamoyltransferase_HypF"/>
</dbReference>
<gene>
    <name evidence="14" type="primary">hypF_1</name>
    <name evidence="14" type="ORF">MGLY_03350</name>
</gene>
<evidence type="ECO:0000313" key="15">
    <source>
        <dbReference type="Proteomes" id="UP000425916"/>
    </source>
</evidence>
<dbReference type="SUPFAM" id="SSF55821">
    <property type="entry name" value="YrdC/RibB"/>
    <property type="match status" value="1"/>
</dbReference>
<dbReference type="Pfam" id="PF00708">
    <property type="entry name" value="Acylphosphatase"/>
    <property type="match status" value="1"/>
</dbReference>
<evidence type="ECO:0000256" key="10">
    <source>
        <dbReference type="PIRNR" id="PIRNR006256"/>
    </source>
</evidence>
<dbReference type="InterPro" id="IPR055128">
    <property type="entry name" value="HypF_C_2"/>
</dbReference>
<dbReference type="InterPro" id="IPR011125">
    <property type="entry name" value="Znf_HypF"/>
</dbReference>
<dbReference type="PROSITE" id="PS51163">
    <property type="entry name" value="YRDC"/>
    <property type="match status" value="1"/>
</dbReference>
<dbReference type="Gene3D" id="3.30.420.360">
    <property type="match status" value="1"/>
</dbReference>
<evidence type="ECO:0000256" key="4">
    <source>
        <dbReference type="ARBA" id="ARBA00022598"/>
    </source>
</evidence>
<dbReference type="Proteomes" id="UP000425916">
    <property type="component" value="Chromosome"/>
</dbReference>
<dbReference type="InterPro" id="IPR041440">
    <property type="entry name" value="HypF_C"/>
</dbReference>
<dbReference type="RefSeq" id="WP_156271445.1">
    <property type="nucleotide sequence ID" value="NZ_CP046244.1"/>
</dbReference>
<keyword evidence="6" id="KW-0863">Zinc-finger</keyword>
<evidence type="ECO:0000256" key="8">
    <source>
        <dbReference type="ARBA" id="ARBA00047645"/>
    </source>
</evidence>
<dbReference type="PROSITE" id="PS51160">
    <property type="entry name" value="ACYLPHOSPHATASE_3"/>
    <property type="match status" value="1"/>
</dbReference>
<dbReference type="EMBL" id="CP046244">
    <property type="protein sequence ID" value="QGP91011.1"/>
    <property type="molecule type" value="Genomic_DNA"/>
</dbReference>
<dbReference type="AlphaFoldDB" id="A0A6I5ZN17"/>
<dbReference type="NCBIfam" id="TIGR00143">
    <property type="entry name" value="hypF"/>
    <property type="match status" value="1"/>
</dbReference>
<evidence type="ECO:0000259" key="13">
    <source>
        <dbReference type="PROSITE" id="PS51163"/>
    </source>
</evidence>
<dbReference type="PROSITE" id="PS00150">
    <property type="entry name" value="ACYLPHOSPHATASE_1"/>
    <property type="match status" value="1"/>
</dbReference>
<dbReference type="OrthoDB" id="9808093at2"/>
<comment type="similarity">
    <text evidence="3 10">Belongs to the carbamoyltransferase HypF family.</text>
</comment>
<dbReference type="GO" id="GO:0003725">
    <property type="term" value="F:double-stranded RNA binding"/>
    <property type="evidence" value="ECO:0007669"/>
    <property type="project" value="InterPro"/>
</dbReference>
<dbReference type="GO" id="GO:0016874">
    <property type="term" value="F:ligase activity"/>
    <property type="evidence" value="ECO:0007669"/>
    <property type="project" value="UniProtKB-UniRule"/>
</dbReference>
<dbReference type="Gene3D" id="3.30.420.40">
    <property type="match status" value="1"/>
</dbReference>
<comment type="similarity">
    <text evidence="2">Belongs to the acylphosphatase family.</text>
</comment>
<keyword evidence="4 14" id="KW-0436">Ligase</keyword>
<dbReference type="FunFam" id="3.30.420.40:FF:000124">
    <property type="entry name" value="Carbamoyltransferase HypF"/>
    <property type="match status" value="1"/>
</dbReference>
<evidence type="ECO:0000256" key="11">
    <source>
        <dbReference type="PROSITE-ProRule" id="PRU00520"/>
    </source>
</evidence>
<dbReference type="UniPathway" id="UPA00335"/>
<proteinExistence type="inferred from homology"/>
<evidence type="ECO:0000256" key="9">
    <source>
        <dbReference type="ARBA" id="ARBA00048220"/>
    </source>
</evidence>
<dbReference type="Gene3D" id="3.30.110.120">
    <property type="match status" value="1"/>
</dbReference>
<evidence type="ECO:0000259" key="12">
    <source>
        <dbReference type="PROSITE" id="PS51160"/>
    </source>
</evidence>
<dbReference type="InterPro" id="IPR017968">
    <property type="entry name" value="Acylphosphatase_CS"/>
</dbReference>
<feature type="active site" evidence="11">
    <location>
        <position position="48"/>
    </location>
</feature>
<feature type="domain" description="Acylphosphatase-like" evidence="12">
    <location>
        <begin position="15"/>
        <end position="101"/>
    </location>
</feature>
<evidence type="ECO:0000313" key="14">
    <source>
        <dbReference type="EMBL" id="QGP91011.1"/>
    </source>
</evidence>
<dbReference type="GO" id="GO:0008270">
    <property type="term" value="F:zinc ion binding"/>
    <property type="evidence" value="ECO:0007669"/>
    <property type="project" value="UniProtKB-KW"/>
</dbReference>
<evidence type="ECO:0000256" key="2">
    <source>
        <dbReference type="ARBA" id="ARBA00005614"/>
    </source>
</evidence>
<evidence type="ECO:0000256" key="7">
    <source>
        <dbReference type="ARBA" id="ARBA00022833"/>
    </source>
</evidence>
<dbReference type="Pfam" id="PF17788">
    <property type="entry name" value="HypF_C"/>
    <property type="match status" value="1"/>
</dbReference>
<comment type="catalytic activity">
    <reaction evidence="8 11">
        <text>an acyl phosphate + H2O = a carboxylate + phosphate + H(+)</text>
        <dbReference type="Rhea" id="RHEA:14965"/>
        <dbReference type="ChEBI" id="CHEBI:15377"/>
        <dbReference type="ChEBI" id="CHEBI:15378"/>
        <dbReference type="ChEBI" id="CHEBI:29067"/>
        <dbReference type="ChEBI" id="CHEBI:43474"/>
        <dbReference type="ChEBI" id="CHEBI:59918"/>
        <dbReference type="EC" id="3.6.1.7"/>
    </reaction>
</comment>
<keyword evidence="14" id="KW-0808">Transferase</keyword>
<keyword evidence="11" id="KW-0378">Hydrolase</keyword>
<dbReference type="InterPro" id="IPR001792">
    <property type="entry name" value="Acylphosphatase-like_dom"/>
</dbReference>
<dbReference type="EC" id="6.2.-.-" evidence="10"/>
<dbReference type="InterPro" id="IPR051060">
    <property type="entry name" value="Carbamoyltrans_HypF-like"/>
</dbReference>
<evidence type="ECO:0000256" key="1">
    <source>
        <dbReference type="ARBA" id="ARBA00004711"/>
    </source>
</evidence>
<protein>
    <recommendedName>
        <fullName evidence="10">Carbamoyltransferase</fullName>
        <ecNumber evidence="10">6.2.-.-</ecNumber>
    </recommendedName>
</protein>
<reference evidence="14 15" key="1">
    <citation type="submission" date="2019-11" db="EMBL/GenBank/DDBJ databases">
        <title>Genome sequence of Moorella glycerini DSM11254.</title>
        <authorList>
            <person name="Poehlein A."/>
            <person name="Boeer T."/>
            <person name="Daniel R."/>
        </authorList>
    </citation>
    <scope>NUCLEOTIDE SEQUENCE [LARGE SCALE GENOMIC DNA]</scope>
    <source>
        <strain evidence="14 15">DSM 11254</strain>
    </source>
</reference>
<dbReference type="InterPro" id="IPR036046">
    <property type="entry name" value="Acylphosphatase-like_dom_sf"/>
</dbReference>
<dbReference type="Pfam" id="PF07503">
    <property type="entry name" value="zf-HYPF"/>
    <property type="match status" value="2"/>
</dbReference>
<keyword evidence="7" id="KW-0862">Zinc</keyword>
<dbReference type="GO" id="GO:0003998">
    <property type="term" value="F:acylphosphatase activity"/>
    <property type="evidence" value="ECO:0007669"/>
    <property type="project" value="UniProtKB-EC"/>
</dbReference>
<comment type="pathway">
    <text evidence="1">Protein modification; [NiFe] hydrogenase maturation.</text>
</comment>
<sequence length="766" mass="85677">MAYSARQEEAGKIISYQVKIQGIVQGVGFRPYVFNLACKYGLKGWVLNSVSGVTLEIEGETAAVASFLKELKYHPPRLARITAIRLTPQDPQGYASFEIIKSECQGEREVLITPDVAICEDCRRDILNPAERRFHYPFTNCTNCGPRFTIIRDLPYDRERTSMSAFPMCRECEQEYHDPRNRRFHAQPNACPRCGPQIFLVDRNGREVAGNWAERFRQLILAGKIVAVKGLGGFHLACDARNPVAIGELRRRKKRPAKPLAIMCRDLDTVQKYCRVSPEEARVLLSPAAPIVVLERRPGSPLPDNLAPNLKSLGVMLPYTPLHLLLFDGEVEALVMTSGNLSGQPLVKNNDEALVQLGEVADYFLWHNREIENRCDDSVVKVMDGELQFWRRSRGYVPSPLEIPAPPRELSVLGTGGEMKNTFCLVKGNRAFFSQYIGEMSSEECVAFYHSSLASLTRLVNIVPQVIAYDLHPNYRISRLARELPAEQLIPVQHHHAHLASCLAENGLQEEVIGIICDGTGYGTDGCIWGFEILRGDFCSFQREVQLAYVPLPGGEAAVRQPFRMALAYLYQYFGHEGIERYRNFIPCSDKEVALVGKLLQSKFNSPLTSSCGRFFDAVAALLQVCRENFYEGQAAVELAELVRGGYSESYPFEIRQGVLYPAEVLAGILEDLKRGTDKTLIATKFHNTLVAMVCQGATEVRAKNGLNKVVLSGGTWQNPYLLVMARRKLTELGFDVYYHHQVPTNDGGLALGQATIAYWRSAACV</sequence>
<accession>A0A6I5ZN17</accession>
<dbReference type="Pfam" id="PF01300">
    <property type="entry name" value="Sua5_yciO_yrdC"/>
    <property type="match status" value="1"/>
</dbReference>